<protein>
    <submittedName>
        <fullName evidence="2">Uncharacterized protein</fullName>
    </submittedName>
</protein>
<gene>
    <name evidence="2" type="ORF">COT59_00815</name>
</gene>
<evidence type="ECO:0000313" key="2">
    <source>
        <dbReference type="EMBL" id="PIS17399.1"/>
    </source>
</evidence>
<comment type="caution">
    <text evidence="2">The sequence shown here is derived from an EMBL/GenBank/DDBJ whole genome shotgun (WGS) entry which is preliminary data.</text>
</comment>
<feature type="transmembrane region" description="Helical" evidence="1">
    <location>
        <begin position="12"/>
        <end position="30"/>
    </location>
</feature>
<keyword evidence="1" id="KW-1133">Transmembrane helix</keyword>
<sequence>MQKIISPKITALAFGIFVICFLIIFYAVAWQEPTQAPPGGNVPTPLNVGSEAQTKEGDLTINGVLKTLQNMIVNLVTIKGDGSISTNLNSDKVDDYHAADLMAAGGGDFRSEFPIAPTVGYHVQYDWDKDGKSAVGGDCDETCPACYSGSAAGTQSPDGKDQDCDGLIDESSPAISKRCDLPNDGILKSGLTSACSNYCASLDRAYVSMTGCYDYPDHSYDAFNFTTCGAQGSYNYHRGAGCHADYDVTCNCGPTYQ</sequence>
<accession>A0A2H0WZP2</accession>
<keyword evidence="1" id="KW-0812">Transmembrane</keyword>
<name>A0A2H0WZP2_9BACT</name>
<dbReference type="EMBL" id="PEZD01000020">
    <property type="protein sequence ID" value="PIS17399.1"/>
    <property type="molecule type" value="Genomic_DNA"/>
</dbReference>
<dbReference type="AlphaFoldDB" id="A0A2H0WZP2"/>
<dbReference type="Proteomes" id="UP000229675">
    <property type="component" value="Unassembled WGS sequence"/>
</dbReference>
<organism evidence="2 3">
    <name type="scientific">Candidatus Nealsonbacteria bacterium CG09_land_8_20_14_0_10_42_14</name>
    <dbReference type="NCBI Taxonomy" id="1974707"/>
    <lineage>
        <taxon>Bacteria</taxon>
        <taxon>Candidatus Nealsoniibacteriota</taxon>
    </lineage>
</organism>
<evidence type="ECO:0000313" key="3">
    <source>
        <dbReference type="Proteomes" id="UP000229675"/>
    </source>
</evidence>
<evidence type="ECO:0000256" key="1">
    <source>
        <dbReference type="SAM" id="Phobius"/>
    </source>
</evidence>
<proteinExistence type="predicted"/>
<reference evidence="3" key="1">
    <citation type="submission" date="2017-09" db="EMBL/GenBank/DDBJ databases">
        <title>Depth-based differentiation of microbial function through sediment-hosted aquifers and enrichment of novel symbionts in the deep terrestrial subsurface.</title>
        <authorList>
            <person name="Probst A.J."/>
            <person name="Ladd B."/>
            <person name="Jarett J.K."/>
            <person name="Geller-Mcgrath D.E."/>
            <person name="Sieber C.M.K."/>
            <person name="Emerson J.B."/>
            <person name="Anantharaman K."/>
            <person name="Thomas B.C."/>
            <person name="Malmstrom R."/>
            <person name="Stieglmeier M."/>
            <person name="Klingl A."/>
            <person name="Woyke T."/>
            <person name="Ryan C.M."/>
            <person name="Banfield J.F."/>
        </authorList>
    </citation>
    <scope>NUCLEOTIDE SEQUENCE [LARGE SCALE GENOMIC DNA]</scope>
</reference>
<keyword evidence="1" id="KW-0472">Membrane</keyword>